<protein>
    <submittedName>
        <fullName evidence="5">Amidohydrolase</fullName>
    </submittedName>
</protein>
<dbReference type="GO" id="GO:0008448">
    <property type="term" value="F:N-acetylglucosamine-6-phosphate deacetylase activity"/>
    <property type="evidence" value="ECO:0007669"/>
    <property type="project" value="TreeGrafter"/>
</dbReference>
<proteinExistence type="inferred from homology"/>
<dbReference type="EMBL" id="SHBI01000003">
    <property type="protein sequence ID" value="RZO21520.1"/>
    <property type="molecule type" value="Genomic_DNA"/>
</dbReference>
<dbReference type="SUPFAM" id="SSF51556">
    <property type="entry name" value="Metallo-dependent hydrolases"/>
    <property type="match status" value="1"/>
</dbReference>
<keyword evidence="3" id="KW-0732">Signal</keyword>
<name>A0A520MJX8_9GAMM</name>
<evidence type="ECO:0000259" key="4">
    <source>
        <dbReference type="Pfam" id="PF01979"/>
    </source>
</evidence>
<evidence type="ECO:0000313" key="5">
    <source>
        <dbReference type="EMBL" id="RZO21520.1"/>
    </source>
</evidence>
<feature type="domain" description="Amidohydrolase-related" evidence="4">
    <location>
        <begin position="371"/>
        <end position="430"/>
    </location>
</feature>
<dbReference type="GO" id="GO:0006046">
    <property type="term" value="P:N-acetylglucosamine catabolic process"/>
    <property type="evidence" value="ECO:0007669"/>
    <property type="project" value="TreeGrafter"/>
</dbReference>
<gene>
    <name evidence="5" type="ORF">EVA96_01395</name>
</gene>
<keyword evidence="2 5" id="KW-0378">Hydrolase</keyword>
<dbReference type="Gene3D" id="3.20.20.140">
    <property type="entry name" value="Metal-dependent hydrolases"/>
    <property type="match status" value="1"/>
</dbReference>
<comment type="similarity">
    <text evidence="1">Belongs to the metallo-dependent hydrolases superfamily. NagA family.</text>
</comment>
<dbReference type="InterPro" id="IPR006680">
    <property type="entry name" value="Amidohydro-rel"/>
</dbReference>
<dbReference type="PANTHER" id="PTHR11113:SF14">
    <property type="entry name" value="N-ACETYLGLUCOSAMINE-6-PHOSPHATE DEACETYLASE"/>
    <property type="match status" value="1"/>
</dbReference>
<dbReference type="InterPro" id="IPR032466">
    <property type="entry name" value="Metal_Hydrolase"/>
</dbReference>
<evidence type="ECO:0000313" key="6">
    <source>
        <dbReference type="Proteomes" id="UP000315782"/>
    </source>
</evidence>
<dbReference type="AlphaFoldDB" id="A0A520MJX8"/>
<evidence type="ECO:0000256" key="3">
    <source>
        <dbReference type="SAM" id="SignalP"/>
    </source>
</evidence>
<feature type="chain" id="PRO_5021807007" evidence="3">
    <location>
        <begin position="20"/>
        <end position="461"/>
    </location>
</feature>
<evidence type="ECO:0000256" key="1">
    <source>
        <dbReference type="ARBA" id="ARBA00010716"/>
    </source>
</evidence>
<dbReference type="Pfam" id="PF01979">
    <property type="entry name" value="Amidohydro_1"/>
    <property type="match status" value="1"/>
</dbReference>
<accession>A0A520MJX8</accession>
<evidence type="ECO:0000256" key="2">
    <source>
        <dbReference type="ARBA" id="ARBA00022801"/>
    </source>
</evidence>
<dbReference type="SUPFAM" id="SSF51338">
    <property type="entry name" value="Composite domain of metallo-dependent hydrolases"/>
    <property type="match status" value="1"/>
</dbReference>
<dbReference type="Proteomes" id="UP000315782">
    <property type="component" value="Unassembled WGS sequence"/>
</dbReference>
<sequence>MKNMNTLLFVLILSGAAFAYADDAPYESTYKPLPYTNTIFRNANIYDGDGNEFQNTDLFIRDGKIIAIGKDLPGSSDFIEIDASNKWITPGIIDIHSHMGVYPAPSVRTSSDGNEATSPVTADVWAEHSIWVQDPQFALALKGGVTTFHVLPGSANLIGGRGVTAKNLQRNTINSMKYPNAPHSLKMACGENPKRVYGNRNQAPSTRMGNIAGYRKSWIKAEAYLSRLDEYEAKSDEAKEIGYKPTRDLELDTLAGVLRGEILVHNHCYRADEMAMMIDVAKEFNYKITAFHHAVEAYKIADLLAENNICAALWADWWGFKHEAYDMVQANVAIVDQAKNGTGCAIVHSDSEIGIQHLNQEASKALSAGLKAGYEITKARAMKWITSNPAKAAGIYNETGSLKVGKNADVVLWSKNPFSVYALAEKVYIDGAIAFDKKSGLEPNSDFDTGILNPTKNRINE</sequence>
<dbReference type="CDD" id="cd01309">
    <property type="entry name" value="Met_dep_hydrolase_C"/>
    <property type="match status" value="1"/>
</dbReference>
<feature type="signal peptide" evidence="3">
    <location>
        <begin position="1"/>
        <end position="19"/>
    </location>
</feature>
<comment type="caution">
    <text evidence="5">The sequence shown here is derived from an EMBL/GenBank/DDBJ whole genome shotgun (WGS) entry which is preliminary data.</text>
</comment>
<dbReference type="InterPro" id="IPR011059">
    <property type="entry name" value="Metal-dep_hydrolase_composite"/>
</dbReference>
<dbReference type="PANTHER" id="PTHR11113">
    <property type="entry name" value="N-ACETYLGLUCOSAMINE-6-PHOSPHATE DEACETYLASE"/>
    <property type="match status" value="1"/>
</dbReference>
<reference evidence="5 6" key="1">
    <citation type="submission" date="2019-02" db="EMBL/GenBank/DDBJ databases">
        <title>Prokaryotic population dynamics and viral predation in marine succession experiment using metagenomics: the confinement effect.</title>
        <authorList>
            <person name="Haro-Moreno J.M."/>
            <person name="Rodriguez-Valera F."/>
            <person name="Lopez-Perez M."/>
        </authorList>
    </citation>
    <scope>NUCLEOTIDE SEQUENCE [LARGE SCALE GENOMIC DNA]</scope>
    <source>
        <strain evidence="5">MED-G163</strain>
    </source>
</reference>
<organism evidence="5 6">
    <name type="scientific">SAR86 cluster bacterium</name>
    <dbReference type="NCBI Taxonomy" id="2030880"/>
    <lineage>
        <taxon>Bacteria</taxon>
        <taxon>Pseudomonadati</taxon>
        <taxon>Pseudomonadota</taxon>
        <taxon>Gammaproteobacteria</taxon>
        <taxon>SAR86 cluster</taxon>
    </lineage>
</organism>